<comment type="caution">
    <text evidence="4">The sequence shown here is derived from an EMBL/GenBank/DDBJ whole genome shotgun (WGS) entry which is preliminary data.</text>
</comment>
<gene>
    <name evidence="4" type="ORF">E5K00_08450</name>
</gene>
<dbReference type="PROSITE" id="PS50943">
    <property type="entry name" value="HTH_CROC1"/>
    <property type="match status" value="1"/>
</dbReference>
<dbReference type="OrthoDB" id="959646at2"/>
<dbReference type="PANTHER" id="PTHR46558:SF4">
    <property type="entry name" value="DNA-BIDING PHAGE PROTEIN"/>
    <property type="match status" value="1"/>
</dbReference>
<dbReference type="CDD" id="cd00093">
    <property type="entry name" value="HTH_XRE"/>
    <property type="match status" value="1"/>
</dbReference>
<dbReference type="PANTHER" id="PTHR46558">
    <property type="entry name" value="TRACRIPTIONAL REGULATORY PROTEIN-RELATED-RELATED"/>
    <property type="match status" value="1"/>
</dbReference>
<keyword evidence="5" id="KW-1185">Reference proteome</keyword>
<keyword evidence="1" id="KW-0238">DNA-binding</keyword>
<reference evidence="4 5" key="1">
    <citation type="submission" date="2019-04" db="EMBL/GenBank/DDBJ databases">
        <authorList>
            <person name="Feng G."/>
            <person name="Zhang J."/>
            <person name="Zhu H."/>
        </authorList>
    </citation>
    <scope>NUCLEOTIDE SEQUENCE [LARGE SCALE GENOMIC DNA]</scope>
    <source>
        <strain evidence="4 5">JCM 31653</strain>
    </source>
</reference>
<dbReference type="RefSeq" id="WP_135462790.1">
    <property type="nucleotide sequence ID" value="NZ_SRLC01000001.1"/>
</dbReference>
<dbReference type="EMBL" id="SRLC01000001">
    <property type="protein sequence ID" value="TGE25211.1"/>
    <property type="molecule type" value="Genomic_DNA"/>
</dbReference>
<accession>A0A4Z0Q807</accession>
<evidence type="ECO:0000256" key="2">
    <source>
        <dbReference type="SAM" id="Coils"/>
    </source>
</evidence>
<dbReference type="AlphaFoldDB" id="A0A4Z0Q807"/>
<dbReference type="Pfam" id="PF01381">
    <property type="entry name" value="HTH_3"/>
    <property type="match status" value="1"/>
</dbReference>
<name>A0A4Z0Q807_9BACT</name>
<sequence>MQTINEKLRAIRLLKGITQEKAGQYLGTTKANYNRIEKGHVDVSPAKLDKLAELFGMTRAQVENFQSETEKAKAEAEHLRNEIAQLKRYISQTDDLLTESQTFFRYLFELLKQNFPGGGEKLISLSQLNQEWARLVSFSIQEYEAHRHESPLGIAKQRDLDSAVMGMRQQFLHHEKGKIQ</sequence>
<evidence type="ECO:0000256" key="1">
    <source>
        <dbReference type="ARBA" id="ARBA00023125"/>
    </source>
</evidence>
<dbReference type="InterPro" id="IPR010982">
    <property type="entry name" value="Lambda_DNA-bd_dom_sf"/>
</dbReference>
<evidence type="ECO:0000313" key="5">
    <source>
        <dbReference type="Proteomes" id="UP000297549"/>
    </source>
</evidence>
<feature type="coiled-coil region" evidence="2">
    <location>
        <begin position="57"/>
        <end position="96"/>
    </location>
</feature>
<dbReference type="Proteomes" id="UP000297549">
    <property type="component" value="Unassembled WGS sequence"/>
</dbReference>
<dbReference type="SUPFAM" id="SSF47413">
    <property type="entry name" value="lambda repressor-like DNA-binding domains"/>
    <property type="match status" value="1"/>
</dbReference>
<feature type="domain" description="HTH cro/C1-type" evidence="3">
    <location>
        <begin position="8"/>
        <end position="62"/>
    </location>
</feature>
<dbReference type="SMART" id="SM00530">
    <property type="entry name" value="HTH_XRE"/>
    <property type="match status" value="1"/>
</dbReference>
<evidence type="ECO:0000313" key="4">
    <source>
        <dbReference type="EMBL" id="TGE25211.1"/>
    </source>
</evidence>
<proteinExistence type="predicted"/>
<dbReference type="InterPro" id="IPR001387">
    <property type="entry name" value="Cro/C1-type_HTH"/>
</dbReference>
<evidence type="ECO:0000259" key="3">
    <source>
        <dbReference type="PROSITE" id="PS50943"/>
    </source>
</evidence>
<protein>
    <submittedName>
        <fullName evidence="4">XRE family transcriptional regulator</fullName>
    </submittedName>
</protein>
<organism evidence="4 5">
    <name type="scientific">Hymenobacter aquaticus</name>
    <dbReference type="NCBI Taxonomy" id="1867101"/>
    <lineage>
        <taxon>Bacteria</taxon>
        <taxon>Pseudomonadati</taxon>
        <taxon>Bacteroidota</taxon>
        <taxon>Cytophagia</taxon>
        <taxon>Cytophagales</taxon>
        <taxon>Hymenobacteraceae</taxon>
        <taxon>Hymenobacter</taxon>
    </lineage>
</organism>
<keyword evidence="2" id="KW-0175">Coiled coil</keyword>
<dbReference type="Gene3D" id="1.10.260.40">
    <property type="entry name" value="lambda repressor-like DNA-binding domains"/>
    <property type="match status" value="1"/>
</dbReference>
<dbReference type="GO" id="GO:0003677">
    <property type="term" value="F:DNA binding"/>
    <property type="evidence" value="ECO:0007669"/>
    <property type="project" value="UniProtKB-KW"/>
</dbReference>